<dbReference type="InterPro" id="IPR002397">
    <property type="entry name" value="Cyt_P450_B"/>
</dbReference>
<proteinExistence type="inferred from homology"/>
<comment type="caution">
    <text evidence="8">The sequence shown here is derived from an EMBL/GenBank/DDBJ whole genome shotgun (WGS) entry which is preliminary data.</text>
</comment>
<dbReference type="PROSITE" id="PS00086">
    <property type="entry name" value="CYTOCHROME_P450"/>
    <property type="match status" value="1"/>
</dbReference>
<keyword evidence="4 7" id="KW-0560">Oxidoreductase</keyword>
<dbReference type="GO" id="GO:0005506">
    <property type="term" value="F:iron ion binding"/>
    <property type="evidence" value="ECO:0007669"/>
    <property type="project" value="InterPro"/>
</dbReference>
<keyword evidence="3 7" id="KW-0479">Metal-binding</keyword>
<dbReference type="GO" id="GO:0016705">
    <property type="term" value="F:oxidoreductase activity, acting on paired donors, with incorporation or reduction of molecular oxygen"/>
    <property type="evidence" value="ECO:0007669"/>
    <property type="project" value="InterPro"/>
</dbReference>
<dbReference type="PANTHER" id="PTHR46696:SF1">
    <property type="entry name" value="CYTOCHROME P450 YJIB-RELATED"/>
    <property type="match status" value="1"/>
</dbReference>
<name>A0A5B2X675_9PSEU</name>
<evidence type="ECO:0000313" key="9">
    <source>
        <dbReference type="Proteomes" id="UP000323454"/>
    </source>
</evidence>
<protein>
    <submittedName>
        <fullName evidence="8">Cytochrome P450</fullName>
    </submittedName>
</protein>
<dbReference type="InterPro" id="IPR036396">
    <property type="entry name" value="Cyt_P450_sf"/>
</dbReference>
<evidence type="ECO:0000256" key="3">
    <source>
        <dbReference type="ARBA" id="ARBA00022723"/>
    </source>
</evidence>
<comment type="similarity">
    <text evidence="1 7">Belongs to the cytochrome P450 family.</text>
</comment>
<evidence type="ECO:0000256" key="1">
    <source>
        <dbReference type="ARBA" id="ARBA00010617"/>
    </source>
</evidence>
<dbReference type="RefSeq" id="WP_149851933.1">
    <property type="nucleotide sequence ID" value="NZ_VUOB01000041.1"/>
</dbReference>
<dbReference type="InterPro" id="IPR001128">
    <property type="entry name" value="Cyt_P450"/>
</dbReference>
<evidence type="ECO:0000256" key="4">
    <source>
        <dbReference type="ARBA" id="ARBA00023002"/>
    </source>
</evidence>
<dbReference type="CDD" id="cd11029">
    <property type="entry name" value="CYP107-like"/>
    <property type="match status" value="1"/>
</dbReference>
<evidence type="ECO:0000256" key="2">
    <source>
        <dbReference type="ARBA" id="ARBA00022617"/>
    </source>
</evidence>
<evidence type="ECO:0000256" key="7">
    <source>
        <dbReference type="RuleBase" id="RU000461"/>
    </source>
</evidence>
<sequence length="411" mass="45487">MSVSSANALEQLAENFMRDPYELYARLREDSPATEVLLPRGMKVWLITRYEEARAALADPSLRKDFRAMQELFEKNFQGEDGRPPFEETVLAQHMLNSDQPDHTRLRKLVTKAFTSRRVELLRPRIEEITDELLDNMAGKQQVDLLDTFAFLLPITVICELLGVPVADRDAIRVWSNTLLDSSATPDTINEAAGAMAAYMVGLVEAKRAEPGDDMLSALVHASDDGDSLDQNEVVSMIFLLLVAGHETTVNLIGNGTLALLRSPDQLAALRADRSLLPGAIEEFLRFESPVNTATFRFTAEDTKVGDITIPAGELVLVALGGADRDPHKFIDPDTLDITRPATGHLAFGHGIHYCLGAPLARLEAEIAFDKLLTRFPDLRLAVDPHEIEWRTSSIMRGVRELPVALTPETP</sequence>
<evidence type="ECO:0000256" key="5">
    <source>
        <dbReference type="ARBA" id="ARBA00023004"/>
    </source>
</evidence>
<dbReference type="GO" id="GO:0020037">
    <property type="term" value="F:heme binding"/>
    <property type="evidence" value="ECO:0007669"/>
    <property type="project" value="InterPro"/>
</dbReference>
<dbReference type="InterPro" id="IPR017972">
    <property type="entry name" value="Cyt_P450_CS"/>
</dbReference>
<dbReference type="Gene3D" id="1.10.630.10">
    <property type="entry name" value="Cytochrome P450"/>
    <property type="match status" value="1"/>
</dbReference>
<accession>A0A5B2X675</accession>
<dbReference type="Pfam" id="PF00067">
    <property type="entry name" value="p450"/>
    <property type="match status" value="2"/>
</dbReference>
<keyword evidence="6 7" id="KW-0503">Monooxygenase</keyword>
<reference evidence="8 9" key="1">
    <citation type="submission" date="2019-09" db="EMBL/GenBank/DDBJ databases">
        <title>Goodfellowia gen. nov., a new genus of the Pseudonocardineae related to Actinoalloteichus, containing Goodfellowia coeruleoviolacea gen. nov., comb. nov. gen. nov., comb. nov.</title>
        <authorList>
            <person name="Labeda D."/>
        </authorList>
    </citation>
    <scope>NUCLEOTIDE SEQUENCE [LARGE SCALE GENOMIC DNA]</scope>
    <source>
        <strain evidence="8 9">AN110305</strain>
    </source>
</reference>
<organism evidence="8 9">
    <name type="scientific">Solihabitans fulvus</name>
    <dbReference type="NCBI Taxonomy" id="1892852"/>
    <lineage>
        <taxon>Bacteria</taxon>
        <taxon>Bacillati</taxon>
        <taxon>Actinomycetota</taxon>
        <taxon>Actinomycetes</taxon>
        <taxon>Pseudonocardiales</taxon>
        <taxon>Pseudonocardiaceae</taxon>
        <taxon>Solihabitans</taxon>
    </lineage>
</organism>
<dbReference type="PRINTS" id="PR00359">
    <property type="entry name" value="BP450"/>
</dbReference>
<gene>
    <name evidence="8" type="ORF">F0L68_22920</name>
</gene>
<keyword evidence="2 7" id="KW-0349">Heme</keyword>
<dbReference type="FunFam" id="1.10.630.10:FF:000018">
    <property type="entry name" value="Cytochrome P450 monooxygenase"/>
    <property type="match status" value="1"/>
</dbReference>
<evidence type="ECO:0000256" key="6">
    <source>
        <dbReference type="ARBA" id="ARBA00023033"/>
    </source>
</evidence>
<dbReference type="AlphaFoldDB" id="A0A5B2X675"/>
<dbReference type="OrthoDB" id="5500002at2"/>
<dbReference type="GO" id="GO:0004497">
    <property type="term" value="F:monooxygenase activity"/>
    <property type="evidence" value="ECO:0007669"/>
    <property type="project" value="UniProtKB-KW"/>
</dbReference>
<dbReference type="Proteomes" id="UP000323454">
    <property type="component" value="Unassembled WGS sequence"/>
</dbReference>
<dbReference type="SUPFAM" id="SSF48264">
    <property type="entry name" value="Cytochrome P450"/>
    <property type="match status" value="1"/>
</dbReference>
<keyword evidence="5 7" id="KW-0408">Iron</keyword>
<dbReference type="EMBL" id="VUOB01000041">
    <property type="protein sequence ID" value="KAA2258695.1"/>
    <property type="molecule type" value="Genomic_DNA"/>
</dbReference>
<dbReference type="PANTHER" id="PTHR46696">
    <property type="entry name" value="P450, PUTATIVE (EUROFUNG)-RELATED"/>
    <property type="match status" value="1"/>
</dbReference>
<keyword evidence="9" id="KW-1185">Reference proteome</keyword>
<evidence type="ECO:0000313" key="8">
    <source>
        <dbReference type="EMBL" id="KAA2258695.1"/>
    </source>
</evidence>
<reference evidence="8 9" key="2">
    <citation type="submission" date="2019-09" db="EMBL/GenBank/DDBJ databases">
        <authorList>
            <person name="Jin C."/>
        </authorList>
    </citation>
    <scope>NUCLEOTIDE SEQUENCE [LARGE SCALE GENOMIC DNA]</scope>
    <source>
        <strain evidence="8 9">AN110305</strain>
    </source>
</reference>